<organism evidence="2 3">
    <name type="scientific">Brachionus plicatilis</name>
    <name type="common">Marine rotifer</name>
    <name type="synonym">Brachionus muelleri</name>
    <dbReference type="NCBI Taxonomy" id="10195"/>
    <lineage>
        <taxon>Eukaryota</taxon>
        <taxon>Metazoa</taxon>
        <taxon>Spiralia</taxon>
        <taxon>Gnathifera</taxon>
        <taxon>Rotifera</taxon>
        <taxon>Eurotatoria</taxon>
        <taxon>Monogononta</taxon>
        <taxon>Pseudotrocha</taxon>
        <taxon>Ploima</taxon>
        <taxon>Brachionidae</taxon>
        <taxon>Brachionus</taxon>
    </lineage>
</organism>
<keyword evidence="3" id="KW-1185">Reference proteome</keyword>
<evidence type="ECO:0000313" key="3">
    <source>
        <dbReference type="Proteomes" id="UP000276133"/>
    </source>
</evidence>
<accession>A0A3M7P643</accession>
<sequence length="162" mass="18115">MHFVPRSTTSVCKAGCFPNILTFCFSSSYISVGPLGTLGPLGTDSDNRRLKRSAPFTLLISTNNLKRFHHVRISCLGVRIVGLNDHSLDGVDSFRALLNKLKRETGEKNKKQGPRRPGSAGGGVTINRKIQNHMNFNLNQNFDNFVTPTNGYYIFKKEIPRF</sequence>
<name>A0A3M7P643_BRAPC</name>
<gene>
    <name evidence="2" type="ORF">BpHYR1_009254</name>
</gene>
<dbReference type="AlphaFoldDB" id="A0A3M7P643"/>
<dbReference type="EMBL" id="REGN01013222">
    <property type="protein sequence ID" value="RMZ94207.1"/>
    <property type="molecule type" value="Genomic_DNA"/>
</dbReference>
<reference evidence="2 3" key="1">
    <citation type="journal article" date="2018" name="Sci. Rep.">
        <title>Genomic signatures of local adaptation to the degree of environmental predictability in rotifers.</title>
        <authorList>
            <person name="Franch-Gras L."/>
            <person name="Hahn C."/>
            <person name="Garcia-Roger E.M."/>
            <person name="Carmona M.J."/>
            <person name="Serra M."/>
            <person name="Gomez A."/>
        </authorList>
    </citation>
    <scope>NUCLEOTIDE SEQUENCE [LARGE SCALE GENOMIC DNA]</scope>
    <source>
        <strain evidence="2">HYR1</strain>
    </source>
</reference>
<feature type="region of interest" description="Disordered" evidence="1">
    <location>
        <begin position="103"/>
        <end position="125"/>
    </location>
</feature>
<dbReference type="Proteomes" id="UP000276133">
    <property type="component" value="Unassembled WGS sequence"/>
</dbReference>
<evidence type="ECO:0000313" key="2">
    <source>
        <dbReference type="EMBL" id="RMZ94207.1"/>
    </source>
</evidence>
<protein>
    <submittedName>
        <fullName evidence="2">Uncharacterized protein</fullName>
    </submittedName>
</protein>
<proteinExistence type="predicted"/>
<evidence type="ECO:0000256" key="1">
    <source>
        <dbReference type="SAM" id="MobiDB-lite"/>
    </source>
</evidence>
<comment type="caution">
    <text evidence="2">The sequence shown here is derived from an EMBL/GenBank/DDBJ whole genome shotgun (WGS) entry which is preliminary data.</text>
</comment>